<dbReference type="AlphaFoldDB" id="A0A151TLN5"/>
<dbReference type="EMBL" id="CM003606">
    <property type="protein sequence ID" value="KYP67940.1"/>
    <property type="molecule type" value="Genomic_DNA"/>
</dbReference>
<evidence type="ECO:0000256" key="1">
    <source>
        <dbReference type="SAM" id="MobiDB-lite"/>
    </source>
</evidence>
<dbReference type="Proteomes" id="UP000075243">
    <property type="component" value="Chromosome 4"/>
</dbReference>
<evidence type="ECO:0000313" key="3">
    <source>
        <dbReference type="Proteomes" id="UP000075243"/>
    </source>
</evidence>
<organism evidence="2 3">
    <name type="scientific">Cajanus cajan</name>
    <name type="common">Pigeon pea</name>
    <name type="synonym">Cajanus indicus</name>
    <dbReference type="NCBI Taxonomy" id="3821"/>
    <lineage>
        <taxon>Eukaryota</taxon>
        <taxon>Viridiplantae</taxon>
        <taxon>Streptophyta</taxon>
        <taxon>Embryophyta</taxon>
        <taxon>Tracheophyta</taxon>
        <taxon>Spermatophyta</taxon>
        <taxon>Magnoliopsida</taxon>
        <taxon>eudicotyledons</taxon>
        <taxon>Gunneridae</taxon>
        <taxon>Pentapetalae</taxon>
        <taxon>rosids</taxon>
        <taxon>fabids</taxon>
        <taxon>Fabales</taxon>
        <taxon>Fabaceae</taxon>
        <taxon>Papilionoideae</taxon>
        <taxon>50 kb inversion clade</taxon>
        <taxon>NPAAA clade</taxon>
        <taxon>indigoferoid/millettioid clade</taxon>
        <taxon>Phaseoleae</taxon>
        <taxon>Cajanus</taxon>
    </lineage>
</organism>
<gene>
    <name evidence="2" type="ORF">KK1_021555</name>
</gene>
<keyword evidence="3" id="KW-1185">Reference proteome</keyword>
<reference evidence="2 3" key="1">
    <citation type="journal article" date="2012" name="Nat. Biotechnol.">
        <title>Draft genome sequence of pigeonpea (Cajanus cajan), an orphan legume crop of resource-poor farmers.</title>
        <authorList>
            <person name="Varshney R.K."/>
            <person name="Chen W."/>
            <person name="Li Y."/>
            <person name="Bharti A.K."/>
            <person name="Saxena R.K."/>
            <person name="Schlueter J.A."/>
            <person name="Donoghue M.T."/>
            <person name="Azam S."/>
            <person name="Fan G."/>
            <person name="Whaley A.M."/>
            <person name="Farmer A.D."/>
            <person name="Sheridan J."/>
            <person name="Iwata A."/>
            <person name="Tuteja R."/>
            <person name="Penmetsa R.V."/>
            <person name="Wu W."/>
            <person name="Upadhyaya H.D."/>
            <person name="Yang S.P."/>
            <person name="Shah T."/>
            <person name="Saxena K.B."/>
            <person name="Michael T."/>
            <person name="McCombie W.R."/>
            <person name="Yang B."/>
            <person name="Zhang G."/>
            <person name="Yang H."/>
            <person name="Wang J."/>
            <person name="Spillane C."/>
            <person name="Cook D.R."/>
            <person name="May G.D."/>
            <person name="Xu X."/>
            <person name="Jackson S.A."/>
        </authorList>
    </citation>
    <scope>NUCLEOTIDE SEQUENCE [LARGE SCALE GENOMIC DNA]</scope>
    <source>
        <strain evidence="3">cv. Asha</strain>
    </source>
</reference>
<dbReference type="OMA" id="ICPLAHE"/>
<accession>A0A151TLN5</accession>
<sequence>MSVISRNIWPVCGSLCCFCPALRERSRHPIKRYKKLLADIFPRSPDEEPNERMIGKLCEYAARNPLRVPKAYMKGLILTSYLEQRCYRELRTENYQSVKVVICIYRKLLISCKDQMPLFASSLLSIIQILLDQSRHDEVQILGCQTLFDFVNNQRDGTYMFNLDGFITKLCNLAQEMGDDVKIQHLRAAGLQVLSSMVWFMGEFTHISVEFDNVVSVVLENYGDVNQDSENANSMRVYSWRSIVNDKGEANVPMDDATNPGFWSRVCIQNMAKLAKEGTTVRRVLESLFRYFDNANLWSPEHGLALSVLLNMQSIIENSGQNTHLLLSILVKHLDHKNVLKNPNMQLDIVGVITHLAQQTRVQQSVAIIGALSDMMRHLRKSIHCSIDDSNLGSEIIQWNQKYRLEVDECLVQLTIKIADAGPVIDTMAVLLENMSNITVMARTLIAAVYRTAQIVASIPNLSYQNKARLAFPEALFHQLLLAMVHADHETRVGAHRIFSVVLVPSSVCPQPSSSDPPITKAADIQRMLSRNVSVFSSSAALFEKLERKQNSLPEDNSNTDGKVNDNTILNRLKSTYSRTASKRKSGIGSTEYLENRNSKNSNSSVMNRLKSSYTRVTSVRKPQITTTGEENITNTSNTTDKQQVLPIRLSSHQITLLLSSIWAQSIYPLNTPQNFEAIAHTYSLVLLVARSKNSSDEALTQSFQLAFSLRSISLNENVKLQPSRRRSLFTLATSMIIFASKAYNVLSLISIAKMALADKTADPFLQLVNDSKLQAVTDTVRLPSNAYGSKEDDEDALKSLSAVNLTESQSKESFATMIVQSLGKSSKESSMLKEQLLNEFSPDDACPLGTQLSAETTGNMYESGLKDDKLPDMVDISLFTIDDDIPASGLESQDNSDAQQQPSQNLSLLSVDDILGSVSETTHQVGRISISTPFDMPYKEMALHCENLLVGKQQKLSTFMAANSIQGCSFRIPLPEYNQEKDASSNSNVQLTLPSSGNPFLDTNFDSTSHNTLPGTAPMLCATAYQQHQPAFFQLPASRPYDNFLKAAGC</sequence>
<dbReference type="STRING" id="3821.A0A151TLN5"/>
<dbReference type="InterPro" id="IPR016024">
    <property type="entry name" value="ARM-type_fold"/>
</dbReference>
<dbReference type="InterPro" id="IPR055296">
    <property type="entry name" value="SRL2-like"/>
</dbReference>
<proteinExistence type="predicted"/>
<name>A0A151TLN5_CAJCA</name>
<evidence type="ECO:0000313" key="2">
    <source>
        <dbReference type="EMBL" id="KYP67940.1"/>
    </source>
</evidence>
<dbReference type="SUPFAM" id="SSF48371">
    <property type="entry name" value="ARM repeat"/>
    <property type="match status" value="1"/>
</dbReference>
<feature type="compositionally biased region" description="Polar residues" evidence="1">
    <location>
        <begin position="599"/>
        <end position="608"/>
    </location>
</feature>
<dbReference type="InterPro" id="IPR049152">
    <property type="entry name" value="EFR3-like_ARM"/>
</dbReference>
<protein>
    <submittedName>
        <fullName evidence="2">Protein EFR3 isogeny B</fullName>
    </submittedName>
</protein>
<dbReference type="Gramene" id="C.cajan_20928.t">
    <property type="protein sequence ID" value="C.cajan_20928.t"/>
    <property type="gene ID" value="C.cajan_20928"/>
</dbReference>
<dbReference type="Pfam" id="PF21052">
    <property type="entry name" value="EFR3_ARM"/>
    <property type="match status" value="1"/>
</dbReference>
<dbReference type="PANTHER" id="PTHR46087">
    <property type="entry name" value="PUTATIVE, EXPRESSED-RELATED"/>
    <property type="match status" value="1"/>
</dbReference>
<feature type="region of interest" description="Disordered" evidence="1">
    <location>
        <begin position="580"/>
        <end position="608"/>
    </location>
</feature>
<dbReference type="PANTHER" id="PTHR46087:SF7">
    <property type="entry name" value="CYCLIN-LIKE PROTEIN"/>
    <property type="match status" value="1"/>
</dbReference>